<protein>
    <recommendedName>
        <fullName evidence="3">Membrane transport protein MMPL domain-containing protein</fullName>
    </recommendedName>
</protein>
<feature type="transmembrane region" description="Helical" evidence="1">
    <location>
        <begin position="20"/>
        <end position="37"/>
    </location>
</feature>
<dbReference type="AlphaFoldDB" id="A0A3B0UWC6"/>
<name>A0A3B0UWC6_9ZZZZ</name>
<keyword evidence="1" id="KW-0812">Transmembrane</keyword>
<sequence length="223" mass="24675">MSIGFGIERLGLLALKYPKVVGLFVVAFTILCVSLLPQASVDGDLLRVYKNSGEMYDRYEKLGQTFGTFDNDAYILVYSDNMTDPKVLETLRDLAFDLELSDFAVGTLSPFSLRKPAADNVTLPAVPENMATAEQVASELTQLRQNDPIMRNLIVEDLTGMVMIMFPNAEKTQGAGEKAMIADLQELISFYQSADIRVELTGAPIWKVEMLDASISDQIKFSI</sequence>
<accession>A0A3B0UWC6</accession>
<feature type="non-terminal residue" evidence="2">
    <location>
        <position position="223"/>
    </location>
</feature>
<evidence type="ECO:0008006" key="3">
    <source>
        <dbReference type="Google" id="ProtNLM"/>
    </source>
</evidence>
<evidence type="ECO:0000313" key="2">
    <source>
        <dbReference type="EMBL" id="VAW24056.1"/>
    </source>
</evidence>
<keyword evidence="1" id="KW-0472">Membrane</keyword>
<proteinExistence type="predicted"/>
<keyword evidence="1" id="KW-1133">Transmembrane helix</keyword>
<organism evidence="2">
    <name type="scientific">hydrothermal vent metagenome</name>
    <dbReference type="NCBI Taxonomy" id="652676"/>
    <lineage>
        <taxon>unclassified sequences</taxon>
        <taxon>metagenomes</taxon>
        <taxon>ecological metagenomes</taxon>
    </lineage>
</organism>
<evidence type="ECO:0000256" key="1">
    <source>
        <dbReference type="SAM" id="Phobius"/>
    </source>
</evidence>
<dbReference type="EMBL" id="UOEQ01000501">
    <property type="protein sequence ID" value="VAW24056.1"/>
    <property type="molecule type" value="Genomic_DNA"/>
</dbReference>
<gene>
    <name evidence="2" type="ORF">MNBD_ALPHA11-2437</name>
</gene>
<reference evidence="2" key="1">
    <citation type="submission" date="2018-06" db="EMBL/GenBank/DDBJ databases">
        <authorList>
            <person name="Zhirakovskaya E."/>
        </authorList>
    </citation>
    <scope>NUCLEOTIDE SEQUENCE</scope>
</reference>